<protein>
    <submittedName>
        <fullName evidence="2">Uncharacterized protein</fullName>
    </submittedName>
</protein>
<accession>A0A6A5FVS0</accession>
<evidence type="ECO:0000313" key="2">
    <source>
        <dbReference type="EMBL" id="KAF1746657.1"/>
    </source>
</evidence>
<reference evidence="2 3" key="1">
    <citation type="submission" date="2019-12" db="EMBL/GenBank/DDBJ databases">
        <title>Chromosome-level assembly of the Caenorhabditis remanei genome.</title>
        <authorList>
            <person name="Teterina A.A."/>
            <person name="Willis J.H."/>
            <person name="Phillips P.C."/>
        </authorList>
    </citation>
    <scope>NUCLEOTIDE SEQUENCE [LARGE SCALE GENOMIC DNA]</scope>
    <source>
        <strain evidence="2 3">PX506</strain>
        <tissue evidence="2">Whole organism</tissue>
    </source>
</reference>
<feature type="compositionally biased region" description="Basic and acidic residues" evidence="1">
    <location>
        <begin position="78"/>
        <end position="115"/>
    </location>
</feature>
<feature type="region of interest" description="Disordered" evidence="1">
    <location>
        <begin position="202"/>
        <end position="235"/>
    </location>
</feature>
<feature type="compositionally biased region" description="Acidic residues" evidence="1">
    <location>
        <begin position="14"/>
        <end position="41"/>
    </location>
</feature>
<dbReference type="CTD" id="9818383"/>
<feature type="compositionally biased region" description="Basic and acidic residues" evidence="1">
    <location>
        <begin position="217"/>
        <end position="232"/>
    </location>
</feature>
<feature type="region of interest" description="Disordered" evidence="1">
    <location>
        <begin position="69"/>
        <end position="187"/>
    </location>
</feature>
<comment type="caution">
    <text evidence="2">The sequence shown here is derived from an EMBL/GenBank/DDBJ whole genome shotgun (WGS) entry which is preliminary data.</text>
</comment>
<sequence length="378" mass="43270">MKDGCIATTKICLNDDDEDEKEDEDAEDEETEDVDEKDNEVEDRKLESFVIETHLYIATAIDERAVAEADLENPTVREATKEPGDVEKPPQDLEKIPIDIEKIRKTPEAPKDGFDKNNVPTTAEALPPEALITPVEAPKGLESSKSHRNGQELSKTASEPSKSAPRNPQPTIVTRRSSQTLSEHQKIQERQLRPFLKWFQRRNENQSSTPPSSRSKSVCERVETSNGRERNHSWSLHPTDAFRLPRRDDGNLERDVCCWVVLYRQQIDGNLTPLMNTEEQSFLKVSVSVSDNDQMLLILFIRTIHHRHHEASIQNLTSSDRYASEETSGPPLTSKRLQDLQNWLCPQSWQEDHLELSPKQHESIENQFRSHCLVVRSI</sequence>
<evidence type="ECO:0000313" key="3">
    <source>
        <dbReference type="Proteomes" id="UP000483820"/>
    </source>
</evidence>
<dbReference type="RefSeq" id="XP_053578808.1">
    <property type="nucleotide sequence ID" value="XM_053735242.1"/>
</dbReference>
<organism evidence="2 3">
    <name type="scientific">Caenorhabditis remanei</name>
    <name type="common">Caenorhabditis vulgaris</name>
    <dbReference type="NCBI Taxonomy" id="31234"/>
    <lineage>
        <taxon>Eukaryota</taxon>
        <taxon>Metazoa</taxon>
        <taxon>Ecdysozoa</taxon>
        <taxon>Nematoda</taxon>
        <taxon>Chromadorea</taxon>
        <taxon>Rhabditida</taxon>
        <taxon>Rhabditina</taxon>
        <taxon>Rhabditomorpha</taxon>
        <taxon>Rhabditoidea</taxon>
        <taxon>Rhabditidae</taxon>
        <taxon>Peloderinae</taxon>
        <taxon>Caenorhabditis</taxon>
    </lineage>
</organism>
<feature type="compositionally biased region" description="Low complexity" evidence="1">
    <location>
        <begin position="207"/>
        <end position="216"/>
    </location>
</feature>
<gene>
    <name evidence="2" type="ORF">GCK72_023114</name>
</gene>
<dbReference type="GeneID" id="9818383"/>
<dbReference type="AlphaFoldDB" id="A0A6A5FVS0"/>
<evidence type="ECO:0000256" key="1">
    <source>
        <dbReference type="SAM" id="MobiDB-lite"/>
    </source>
</evidence>
<feature type="region of interest" description="Disordered" evidence="1">
    <location>
        <begin position="1"/>
        <end position="45"/>
    </location>
</feature>
<dbReference type="EMBL" id="WUAV01000006">
    <property type="protein sequence ID" value="KAF1746657.1"/>
    <property type="molecule type" value="Genomic_DNA"/>
</dbReference>
<proteinExistence type="predicted"/>
<dbReference type="Proteomes" id="UP000483820">
    <property type="component" value="Chromosome X"/>
</dbReference>
<feature type="compositionally biased region" description="Polar residues" evidence="1">
    <location>
        <begin position="151"/>
        <end position="182"/>
    </location>
</feature>
<name>A0A6A5FVS0_CAERE</name>
<dbReference type="KEGG" id="crq:GCK72_023114"/>